<dbReference type="RefSeq" id="WP_086086328.1">
    <property type="nucleotide sequence ID" value="NZ_CP021112.1"/>
</dbReference>
<dbReference type="GO" id="GO:0003700">
    <property type="term" value="F:DNA-binding transcription factor activity"/>
    <property type="evidence" value="ECO:0007669"/>
    <property type="project" value="InterPro"/>
</dbReference>
<dbReference type="Pfam" id="PF00126">
    <property type="entry name" value="HTH_1"/>
    <property type="match status" value="1"/>
</dbReference>
<name>A0A1W6ZKX8_9HYPH</name>
<evidence type="ECO:0000313" key="5">
    <source>
        <dbReference type="EMBL" id="ARP98011.1"/>
    </source>
</evidence>
<dbReference type="InterPro" id="IPR005119">
    <property type="entry name" value="LysR_subst-bd"/>
</dbReference>
<dbReference type="EMBL" id="CP021112">
    <property type="protein sequence ID" value="ARP98011.1"/>
    <property type="molecule type" value="Genomic_DNA"/>
</dbReference>
<dbReference type="Gene3D" id="3.40.190.10">
    <property type="entry name" value="Periplasmic binding protein-like II"/>
    <property type="match status" value="2"/>
</dbReference>
<dbReference type="SUPFAM" id="SSF46785">
    <property type="entry name" value="Winged helix' DNA-binding domain"/>
    <property type="match status" value="1"/>
</dbReference>
<dbReference type="Pfam" id="PF03466">
    <property type="entry name" value="LysR_substrate"/>
    <property type="match status" value="1"/>
</dbReference>
<dbReference type="PANTHER" id="PTHR30537:SF26">
    <property type="entry name" value="GLYCINE CLEAVAGE SYSTEM TRANSCRIPTIONAL ACTIVATOR"/>
    <property type="match status" value="1"/>
</dbReference>
<dbReference type="KEGG" id="psin:CAK95_02140"/>
<dbReference type="PRINTS" id="PR00039">
    <property type="entry name" value="HTHLYSR"/>
</dbReference>
<dbReference type="AlphaFoldDB" id="A0A1W6ZKX8"/>
<dbReference type="SUPFAM" id="SSF53850">
    <property type="entry name" value="Periplasmic binding protein-like II"/>
    <property type="match status" value="1"/>
</dbReference>
<dbReference type="PROSITE" id="PS50931">
    <property type="entry name" value="HTH_LYSR"/>
    <property type="match status" value="1"/>
</dbReference>
<dbReference type="Gene3D" id="1.10.10.10">
    <property type="entry name" value="Winged helix-like DNA-binding domain superfamily/Winged helix DNA-binding domain"/>
    <property type="match status" value="1"/>
</dbReference>
<keyword evidence="3" id="KW-0238">DNA-binding</keyword>
<dbReference type="InterPro" id="IPR058163">
    <property type="entry name" value="LysR-type_TF_proteobact-type"/>
</dbReference>
<protein>
    <submittedName>
        <fullName evidence="5">Uncharacterized protein</fullName>
    </submittedName>
</protein>
<keyword evidence="4" id="KW-0804">Transcription</keyword>
<gene>
    <name evidence="5" type="ORF">CAK95_02140</name>
</gene>
<dbReference type="GO" id="GO:0006351">
    <property type="term" value="P:DNA-templated transcription"/>
    <property type="evidence" value="ECO:0007669"/>
    <property type="project" value="TreeGrafter"/>
</dbReference>
<dbReference type="NCBIfam" id="NF008352">
    <property type="entry name" value="PRK11139.1"/>
    <property type="match status" value="1"/>
</dbReference>
<organism evidence="5 6">
    <name type="scientific">Pseudorhodoplanes sinuspersici</name>
    <dbReference type="NCBI Taxonomy" id="1235591"/>
    <lineage>
        <taxon>Bacteria</taxon>
        <taxon>Pseudomonadati</taxon>
        <taxon>Pseudomonadota</taxon>
        <taxon>Alphaproteobacteria</taxon>
        <taxon>Hyphomicrobiales</taxon>
        <taxon>Pseudorhodoplanes</taxon>
    </lineage>
</organism>
<dbReference type="InterPro" id="IPR036390">
    <property type="entry name" value="WH_DNA-bd_sf"/>
</dbReference>
<dbReference type="InterPro" id="IPR000847">
    <property type="entry name" value="LysR_HTH_N"/>
</dbReference>
<sequence length="306" mass="34188">MKRTLPSLSTLAVFEAAARHSSFTRAGEELGLTQSAVSRQIAHLERFLGVHLFERIRRRVVLTDAGTTYATKIRSALDHAEAATLQVLASKSGEHVLHICSLVTFASHWLTPRLASFAKEHPDIALQISSYHHRSFDLVANDVDVAIHYGEPSWPDGLVDRLMEEEIVPACSPSYAKSIGLRSAKGLGRATLLQQTTRPDAWIDLLASLKCSDINALRGPRFALYSMLIEAAMAGLGIGAIPQFLIEDHLANGQLIRPFKGSVRSRYTYYLVYPEAKRQLREVKAFRTWILREARRENFKARKPST</sequence>
<evidence type="ECO:0000256" key="1">
    <source>
        <dbReference type="ARBA" id="ARBA00009437"/>
    </source>
</evidence>
<reference evidence="5 6" key="1">
    <citation type="submission" date="2017-05" db="EMBL/GenBank/DDBJ databases">
        <title>Full genome sequence of Pseudorhodoplanes sinuspersici.</title>
        <authorList>
            <person name="Dastgheib S.M.M."/>
            <person name="Shavandi M."/>
            <person name="Tirandaz H."/>
        </authorList>
    </citation>
    <scope>NUCLEOTIDE SEQUENCE [LARGE SCALE GENOMIC DNA]</scope>
    <source>
        <strain evidence="5 6">RIPI110</strain>
    </source>
</reference>
<dbReference type="STRING" id="1235591.CAK95_02140"/>
<dbReference type="GO" id="GO:0043565">
    <property type="term" value="F:sequence-specific DNA binding"/>
    <property type="evidence" value="ECO:0007669"/>
    <property type="project" value="TreeGrafter"/>
</dbReference>
<keyword evidence="6" id="KW-1185">Reference proteome</keyword>
<dbReference type="InterPro" id="IPR036388">
    <property type="entry name" value="WH-like_DNA-bd_sf"/>
</dbReference>
<evidence type="ECO:0000256" key="4">
    <source>
        <dbReference type="ARBA" id="ARBA00023163"/>
    </source>
</evidence>
<dbReference type="FunFam" id="1.10.10.10:FF:000038">
    <property type="entry name" value="Glycine cleavage system transcriptional activator"/>
    <property type="match status" value="1"/>
</dbReference>
<dbReference type="PANTHER" id="PTHR30537">
    <property type="entry name" value="HTH-TYPE TRANSCRIPTIONAL REGULATOR"/>
    <property type="match status" value="1"/>
</dbReference>
<dbReference type="Proteomes" id="UP000194137">
    <property type="component" value="Chromosome"/>
</dbReference>
<evidence type="ECO:0000313" key="6">
    <source>
        <dbReference type="Proteomes" id="UP000194137"/>
    </source>
</evidence>
<keyword evidence="2" id="KW-0805">Transcription regulation</keyword>
<evidence type="ECO:0000256" key="3">
    <source>
        <dbReference type="ARBA" id="ARBA00023125"/>
    </source>
</evidence>
<comment type="similarity">
    <text evidence="1">Belongs to the LysR transcriptional regulatory family.</text>
</comment>
<proteinExistence type="inferred from homology"/>
<accession>A0A1W6ZKX8</accession>
<evidence type="ECO:0000256" key="2">
    <source>
        <dbReference type="ARBA" id="ARBA00023015"/>
    </source>
</evidence>